<feature type="transmembrane region" description="Helical" evidence="1">
    <location>
        <begin position="6"/>
        <end position="27"/>
    </location>
</feature>
<protein>
    <recommendedName>
        <fullName evidence="4">AsmA-like C-terminal domain-containing protein</fullName>
    </recommendedName>
</protein>
<evidence type="ECO:0008006" key="4">
    <source>
        <dbReference type="Google" id="ProtNLM"/>
    </source>
</evidence>
<reference evidence="2" key="2">
    <citation type="submission" date="2020-01" db="EMBL/GenBank/DDBJ databases">
        <authorList>
            <person name="Campanaro S."/>
        </authorList>
    </citation>
    <scope>NUCLEOTIDE SEQUENCE</scope>
    <source>
        <strain evidence="2">AS06rmzACSIP_7</strain>
    </source>
</reference>
<gene>
    <name evidence="2" type="ORF">GXY80_12090</name>
</gene>
<name>A0A971S2E5_9BACT</name>
<evidence type="ECO:0000313" key="2">
    <source>
        <dbReference type="EMBL" id="NLW36197.1"/>
    </source>
</evidence>
<dbReference type="EMBL" id="JAAYEE010000221">
    <property type="protein sequence ID" value="NLW36197.1"/>
    <property type="molecule type" value="Genomic_DNA"/>
</dbReference>
<comment type="caution">
    <text evidence="2">The sequence shown here is derived from an EMBL/GenBank/DDBJ whole genome shotgun (WGS) entry which is preliminary data.</text>
</comment>
<proteinExistence type="predicted"/>
<keyword evidence="1" id="KW-0472">Membrane</keyword>
<evidence type="ECO:0000256" key="1">
    <source>
        <dbReference type="SAM" id="Phobius"/>
    </source>
</evidence>
<keyword evidence="1" id="KW-0812">Transmembrane</keyword>
<organism evidence="2 3">
    <name type="scientific">Syntrophorhabdus aromaticivorans</name>
    <dbReference type="NCBI Taxonomy" id="328301"/>
    <lineage>
        <taxon>Bacteria</taxon>
        <taxon>Pseudomonadati</taxon>
        <taxon>Thermodesulfobacteriota</taxon>
        <taxon>Syntrophorhabdia</taxon>
        <taxon>Syntrophorhabdales</taxon>
        <taxon>Syntrophorhabdaceae</taxon>
        <taxon>Syntrophorhabdus</taxon>
    </lineage>
</organism>
<dbReference type="Proteomes" id="UP000777265">
    <property type="component" value="Unassembled WGS sequence"/>
</dbReference>
<dbReference type="AlphaFoldDB" id="A0A971S2E5"/>
<reference evidence="2" key="1">
    <citation type="journal article" date="2020" name="Biotechnol. Biofuels">
        <title>New insights from the biogas microbiome by comprehensive genome-resolved metagenomics of nearly 1600 species originating from multiple anaerobic digesters.</title>
        <authorList>
            <person name="Campanaro S."/>
            <person name="Treu L."/>
            <person name="Rodriguez-R L.M."/>
            <person name="Kovalovszki A."/>
            <person name="Ziels R.M."/>
            <person name="Maus I."/>
            <person name="Zhu X."/>
            <person name="Kougias P.G."/>
            <person name="Basile A."/>
            <person name="Luo G."/>
            <person name="Schluter A."/>
            <person name="Konstantinidis K.T."/>
            <person name="Angelidaki I."/>
        </authorList>
    </citation>
    <scope>NUCLEOTIDE SEQUENCE</scope>
    <source>
        <strain evidence="2">AS06rmzACSIP_7</strain>
    </source>
</reference>
<evidence type="ECO:0000313" key="3">
    <source>
        <dbReference type="Proteomes" id="UP000777265"/>
    </source>
</evidence>
<accession>A0A971S2E5</accession>
<sequence>MKHGKAVLAGVILVSICIVMASLLVLIRKPFFLRRSGAVIERLSGYRVEMEHISLAPVLRVGITGLSITRPKDGAVAFVSSQTDIESGFAKAIKGEVEKIILTEPKLLIRLGGKKDSRTDLSFIKKLPPVDLLAIKRGEFRLLFASSPYEMVIKDINLDVEGFSPKRGGRAALRGVFNIVNREDPQDKAQGFCRGEFNLRRLFPAPAGRGFLEATIESGTYKAAAVKNGSFALKVKFEGERIIFTEAGLSSGPIDLRKGDYRSGVKGVRVTTDLTYETQSGKIHARRFKGEIRGLGAFEGSAKGTLKNDFPWQAVVEARNIDFTVLFSLLGPLIQKSPSDEWSVQGKGTVKAELEGTMSGPMPGAKGKATLQLKKGGFASRDGTKAGQGIEGIIAVRFSLPSSNERKKDINASLSLSSGEYLWGKYYKDFGKVRAKASSIVDLVVTGDHRVDFSGTADLFNTGEYLYRGSIDKERWGLSLGLKGISNKDVFSVLLSEYLNEIYPSLKGTEIGGSLNAEINSGGKGSEFTVTGFVDTRNTFVRVPEKSLTIDQVDMSLPLDLSYPSTSRDAPDTPREKKAKTGRIGIKTIRKGTMELSDLEIPLAVSENALWLADSVDVPFFGGYVKILRYKVTNLPSPSRKFYVTAGLQNIDLGSLMRELTGLEFPGTMEARFPMITYQDDKWTTGGKTSVKIFGGEVGISNFYAQQIFSASRKIGGDIDFRDINLGSITETIKIGKITGIVEGSLKALEIEYGQPSRFILEITSVKKRGVQQKVSVDAIENISILGTGSGGVGMILKSGLNRFFKEYPYSRIGILCTLENDNFHVRGTIREGNTEYLIRRGLFRGIDIINRDPNNTISFRDMQERISRVFHEREKGQTPQVGVN</sequence>
<keyword evidence="1" id="KW-1133">Transmembrane helix</keyword>